<proteinExistence type="predicted"/>
<dbReference type="Gene3D" id="1.10.10.10">
    <property type="entry name" value="Winged helix-like DNA-binding domain superfamily/Winged helix DNA-binding domain"/>
    <property type="match status" value="1"/>
</dbReference>
<dbReference type="InterPro" id="IPR000944">
    <property type="entry name" value="Tscrpt_reg_Rrf2"/>
</dbReference>
<accession>A0A221T0F7</accession>
<geneLocation type="plasmid" evidence="2">
    <name>pdfi1</name>
</geneLocation>
<sequence>MNLDSRLSSVLHLLLHLMEAPAPIPSDKLAAALNSNPVVVRRTMTGLRDTGIVSSEKGHGGGWRLTSNPAQVTVLDVYRALGSPRLFALGNRCEEPTCLVEQAVNRALNDTLREAEALITAQLGTLTLADLAAEFQQRRAALQPGPQEATHVF</sequence>
<dbReference type="AlphaFoldDB" id="A0A221T0F7"/>
<keyword evidence="1" id="KW-0614">Plasmid</keyword>
<dbReference type="InterPro" id="IPR036388">
    <property type="entry name" value="WH-like_DNA-bd_sf"/>
</dbReference>
<dbReference type="RefSeq" id="WP_027463668.1">
    <property type="nucleotide sequence ID" value="NZ_CP021082.1"/>
</dbReference>
<dbReference type="PANTHER" id="PTHR33221:SF15">
    <property type="entry name" value="HTH-TYPE TRANSCRIPTIONAL REGULATOR YWGB-RELATED"/>
    <property type="match status" value="1"/>
</dbReference>
<keyword evidence="2" id="KW-1185">Reference proteome</keyword>
<dbReference type="KEGG" id="dfc:DFI_14430"/>
<dbReference type="Proteomes" id="UP000259030">
    <property type="component" value="Plasmid pDFI1"/>
</dbReference>
<dbReference type="GO" id="GO:0005829">
    <property type="term" value="C:cytosol"/>
    <property type="evidence" value="ECO:0007669"/>
    <property type="project" value="TreeGrafter"/>
</dbReference>
<evidence type="ECO:0000313" key="1">
    <source>
        <dbReference type="EMBL" id="ASN82383.1"/>
    </source>
</evidence>
<dbReference type="Pfam" id="PF02082">
    <property type="entry name" value="Rrf2"/>
    <property type="match status" value="1"/>
</dbReference>
<name>A0A221T0F7_9DEIO</name>
<dbReference type="PANTHER" id="PTHR33221">
    <property type="entry name" value="WINGED HELIX-TURN-HELIX TRANSCRIPTIONAL REGULATOR, RRF2 FAMILY"/>
    <property type="match status" value="1"/>
</dbReference>
<gene>
    <name evidence="1" type="ORF">DFI_14430</name>
</gene>
<dbReference type="InterPro" id="IPR036390">
    <property type="entry name" value="WH_DNA-bd_sf"/>
</dbReference>
<reference evidence="1 2" key="1">
    <citation type="submission" date="2017-05" db="EMBL/GenBank/DDBJ databases">
        <title>The complete genome sequence of Deinococcus ficus isolated from the rhizosphere of the Ficus religiosa L. in Taiwan.</title>
        <authorList>
            <person name="Wu K.-M."/>
            <person name="Liao T.-L."/>
            <person name="Liu Y.-M."/>
            <person name="Young C.-C."/>
            <person name="Tsai S.-F."/>
        </authorList>
    </citation>
    <scope>NUCLEOTIDE SEQUENCE [LARGE SCALE GENOMIC DNA]</scope>
    <source>
        <strain evidence="1 2">CC-FR2-10</strain>
        <plasmid evidence="2">pdfi1</plasmid>
    </source>
</reference>
<dbReference type="SUPFAM" id="SSF46785">
    <property type="entry name" value="Winged helix' DNA-binding domain"/>
    <property type="match status" value="1"/>
</dbReference>
<protein>
    <submittedName>
        <fullName evidence="1">Transcriptional regulator</fullName>
    </submittedName>
</protein>
<dbReference type="PROSITE" id="PS51197">
    <property type="entry name" value="HTH_RRF2_2"/>
    <property type="match status" value="1"/>
</dbReference>
<dbReference type="GO" id="GO:0003700">
    <property type="term" value="F:DNA-binding transcription factor activity"/>
    <property type="evidence" value="ECO:0007669"/>
    <property type="project" value="TreeGrafter"/>
</dbReference>
<organism evidence="1 2">
    <name type="scientific">Deinococcus ficus</name>
    <dbReference type="NCBI Taxonomy" id="317577"/>
    <lineage>
        <taxon>Bacteria</taxon>
        <taxon>Thermotogati</taxon>
        <taxon>Deinococcota</taxon>
        <taxon>Deinococci</taxon>
        <taxon>Deinococcales</taxon>
        <taxon>Deinococcaceae</taxon>
        <taxon>Deinococcus</taxon>
    </lineage>
</organism>
<evidence type="ECO:0000313" key="2">
    <source>
        <dbReference type="Proteomes" id="UP000259030"/>
    </source>
</evidence>
<dbReference type="EMBL" id="CP021082">
    <property type="protein sequence ID" value="ASN82383.1"/>
    <property type="molecule type" value="Genomic_DNA"/>
</dbReference>